<evidence type="ECO:0000313" key="2">
    <source>
        <dbReference type="Proteomes" id="UP001152888"/>
    </source>
</evidence>
<dbReference type="Proteomes" id="UP001152888">
    <property type="component" value="Unassembled WGS sequence"/>
</dbReference>
<keyword evidence="2" id="KW-1185">Reference proteome</keyword>
<comment type="caution">
    <text evidence="1">The sequence shown here is derived from an EMBL/GenBank/DDBJ whole genome shotgun (WGS) entry which is preliminary data.</text>
</comment>
<gene>
    <name evidence="1" type="ORF">ACAOBT_LOCUS7841</name>
</gene>
<dbReference type="EMBL" id="CAKOFQ010006752">
    <property type="protein sequence ID" value="CAH1968435.1"/>
    <property type="molecule type" value="Genomic_DNA"/>
</dbReference>
<proteinExistence type="predicted"/>
<accession>A0A9P0KA26</accession>
<sequence>MELCRCEVYHRAVEHFKGHTIGTLKPFYERREGLESYSIKWVNNKANHNDMRLEKPVLQGTAPPEEEEIDICRSNLKHEMERRTKPEPEIEPKWIPFHYEISLRLCNENKAIKCPFT</sequence>
<dbReference type="OrthoDB" id="6758898at2759"/>
<reference evidence="1" key="1">
    <citation type="submission" date="2022-03" db="EMBL/GenBank/DDBJ databases">
        <authorList>
            <person name="Sayadi A."/>
        </authorList>
    </citation>
    <scope>NUCLEOTIDE SEQUENCE</scope>
</reference>
<protein>
    <submittedName>
        <fullName evidence="1">Uncharacterized protein</fullName>
    </submittedName>
</protein>
<dbReference type="AlphaFoldDB" id="A0A9P0KA26"/>
<evidence type="ECO:0000313" key="1">
    <source>
        <dbReference type="EMBL" id="CAH1968435.1"/>
    </source>
</evidence>
<name>A0A9P0KA26_ACAOB</name>
<organism evidence="1 2">
    <name type="scientific">Acanthoscelides obtectus</name>
    <name type="common">Bean weevil</name>
    <name type="synonym">Bruchus obtectus</name>
    <dbReference type="NCBI Taxonomy" id="200917"/>
    <lineage>
        <taxon>Eukaryota</taxon>
        <taxon>Metazoa</taxon>
        <taxon>Ecdysozoa</taxon>
        <taxon>Arthropoda</taxon>
        <taxon>Hexapoda</taxon>
        <taxon>Insecta</taxon>
        <taxon>Pterygota</taxon>
        <taxon>Neoptera</taxon>
        <taxon>Endopterygota</taxon>
        <taxon>Coleoptera</taxon>
        <taxon>Polyphaga</taxon>
        <taxon>Cucujiformia</taxon>
        <taxon>Chrysomeloidea</taxon>
        <taxon>Chrysomelidae</taxon>
        <taxon>Bruchinae</taxon>
        <taxon>Bruchini</taxon>
        <taxon>Acanthoscelides</taxon>
    </lineage>
</organism>